<name>A0A1B2IWB2_9LACO</name>
<evidence type="ECO:0000313" key="2">
    <source>
        <dbReference type="EMBL" id="ANZ66309.1"/>
    </source>
</evidence>
<evidence type="ECO:0000256" key="1">
    <source>
        <dbReference type="SAM" id="SignalP"/>
    </source>
</evidence>
<dbReference type="SUPFAM" id="SSF48239">
    <property type="entry name" value="Terpenoid cyclases/Protein prenyltransferases"/>
    <property type="match status" value="1"/>
</dbReference>
<keyword evidence="1" id="KW-0732">Signal</keyword>
<evidence type="ECO:0000313" key="3">
    <source>
        <dbReference type="Proteomes" id="UP000093267"/>
    </source>
</evidence>
<gene>
    <name evidence="2" type="ORF">AYR63_03595</name>
</gene>
<feature type="chain" id="PRO_5008539201" evidence="1">
    <location>
        <begin position="39"/>
        <end position="368"/>
    </location>
</feature>
<dbReference type="Gene3D" id="1.50.10.20">
    <property type="match status" value="1"/>
</dbReference>
<protein>
    <submittedName>
        <fullName evidence="2">Uncharacterized protein</fullName>
    </submittedName>
</protein>
<proteinExistence type="predicted"/>
<feature type="signal peptide" evidence="1">
    <location>
        <begin position="1"/>
        <end position="38"/>
    </location>
</feature>
<dbReference type="KEGG" id="lpd:AYR62_12370"/>
<dbReference type="RefSeq" id="WP_065901685.1">
    <property type="nucleotide sequence ID" value="NZ_CP014912.1"/>
</dbReference>
<sequence>MTTTNIKKTSKKNRLIYAALVAASMMGVIGSTQTLAHAKGNTDPTSSSVVTNVKALQALKDGDKEAFDTSIQLGADALVVGDYEAAISAGVTWINDFDESQLNAWDALALVRSPEGISTEKATAIYNNILALYPGTNHQVTDYERDIIGLVAIGEDPTNVNGTNLIQETIDGIADGQGDIYAVMYGLLALISADTKGIGDYQSEIDTLTTRLINMQNSDGYWTDEYGYTLDVTGMVMQALGSYQGTIDTSTSIFSAQGAVQNILLQPDTGEFLDPEQGTDSINSSSDAMIIAGLAACDIDPDELGATVSPVDALLSYQVPEGETDAGSFNWQPALTYSRQSATQEAVYTLDQFDYFKANKGSIYNFSE</sequence>
<reference evidence="2 3" key="1">
    <citation type="submission" date="2016-03" db="EMBL/GenBank/DDBJ databases">
        <title>Pediococcus and Lactobacillus from brewery environment - whole genome sequencing and assembly.</title>
        <authorList>
            <person name="Behr J."/>
            <person name="Geissler A.J."/>
            <person name="Vogel R.F."/>
        </authorList>
    </citation>
    <scope>NUCLEOTIDE SEQUENCE [LARGE SCALE GENOMIC DNA]</scope>
    <source>
        <strain evidence="2 3">TMW 1.1995</strain>
    </source>
</reference>
<dbReference type="OrthoDB" id="411361at2"/>
<dbReference type="STRING" id="240427.AYR62_12370"/>
<organism evidence="2 3">
    <name type="scientific">Secundilactobacillus paracollinoides</name>
    <dbReference type="NCBI Taxonomy" id="240427"/>
    <lineage>
        <taxon>Bacteria</taxon>
        <taxon>Bacillati</taxon>
        <taxon>Bacillota</taxon>
        <taxon>Bacilli</taxon>
        <taxon>Lactobacillales</taxon>
        <taxon>Lactobacillaceae</taxon>
        <taxon>Secundilactobacillus</taxon>
    </lineage>
</organism>
<dbReference type="Proteomes" id="UP000093267">
    <property type="component" value="Chromosome"/>
</dbReference>
<dbReference type="AlphaFoldDB" id="A0A1B2IWB2"/>
<dbReference type="InterPro" id="IPR008930">
    <property type="entry name" value="Terpenoid_cyclase/PrenylTrfase"/>
</dbReference>
<accession>A0A1B2IWB2</accession>
<keyword evidence="3" id="KW-1185">Reference proteome</keyword>
<dbReference type="EMBL" id="CP014924">
    <property type="protein sequence ID" value="ANZ66309.1"/>
    <property type="molecule type" value="Genomic_DNA"/>
</dbReference>